<dbReference type="SMART" id="SM00175">
    <property type="entry name" value="RAB"/>
    <property type="match status" value="1"/>
</dbReference>
<comment type="subcellular location">
    <subcellularLocation>
        <location evidence="11">Endomembrane system</location>
        <topology evidence="11">Lipid-anchor</topology>
        <orientation evidence="11">Cytoplasmic side</orientation>
    </subcellularLocation>
</comment>
<dbReference type="CDD" id="cd06093">
    <property type="entry name" value="PX_domain"/>
    <property type="match status" value="1"/>
</dbReference>
<dbReference type="Gene3D" id="3.30.1520.10">
    <property type="entry name" value="Phox-like domain"/>
    <property type="match status" value="1"/>
</dbReference>
<dbReference type="PROSITE" id="PS50195">
    <property type="entry name" value="PX"/>
    <property type="match status" value="1"/>
</dbReference>
<evidence type="ECO:0000256" key="1">
    <source>
        <dbReference type="ARBA" id="ARBA00022481"/>
    </source>
</evidence>
<accession>A0A7S3G3W3</accession>
<keyword evidence="4" id="KW-0378">Hydrolase</keyword>
<evidence type="ECO:0000256" key="8">
    <source>
        <dbReference type="ARBA" id="ARBA00023288"/>
    </source>
</evidence>
<feature type="domain" description="PX" evidence="13">
    <location>
        <begin position="9"/>
        <end position="120"/>
    </location>
</feature>
<dbReference type="GO" id="GO:0035091">
    <property type="term" value="F:phosphatidylinositol binding"/>
    <property type="evidence" value="ECO:0007669"/>
    <property type="project" value="InterPro"/>
</dbReference>
<keyword evidence="8" id="KW-0449">Lipoprotein</keyword>
<dbReference type="GO" id="GO:0005525">
    <property type="term" value="F:GTP binding"/>
    <property type="evidence" value="ECO:0007669"/>
    <property type="project" value="UniProtKB-KW"/>
</dbReference>
<dbReference type="GO" id="GO:0012505">
    <property type="term" value="C:endomembrane system"/>
    <property type="evidence" value="ECO:0007669"/>
    <property type="project" value="UniProtKB-SubCell"/>
</dbReference>
<protein>
    <recommendedName>
        <fullName evidence="13">PX domain-containing protein</fullName>
    </recommendedName>
</protein>
<reference evidence="14" key="1">
    <citation type="submission" date="2021-01" db="EMBL/GenBank/DDBJ databases">
        <authorList>
            <person name="Corre E."/>
            <person name="Pelletier E."/>
            <person name="Niang G."/>
            <person name="Scheremetjew M."/>
            <person name="Finn R."/>
            <person name="Kale V."/>
            <person name="Holt S."/>
            <person name="Cochrane G."/>
            <person name="Meng A."/>
            <person name="Brown T."/>
            <person name="Cohen L."/>
        </authorList>
    </citation>
    <scope>NUCLEOTIDE SEQUENCE</scope>
    <source>
        <strain evidence="14">NIES-2562</strain>
    </source>
</reference>
<dbReference type="SUPFAM" id="SSF52540">
    <property type="entry name" value="P-loop containing nucleoside triphosphate hydrolases"/>
    <property type="match status" value="1"/>
</dbReference>
<dbReference type="Gene3D" id="3.40.50.300">
    <property type="entry name" value="P-loop containing nucleotide triphosphate hydrolases"/>
    <property type="match status" value="1"/>
</dbReference>
<dbReference type="SMART" id="SM00174">
    <property type="entry name" value="RHO"/>
    <property type="match status" value="1"/>
</dbReference>
<evidence type="ECO:0000256" key="7">
    <source>
        <dbReference type="ARBA" id="ARBA00023136"/>
    </source>
</evidence>
<evidence type="ECO:0000256" key="12">
    <source>
        <dbReference type="ARBA" id="ARBA00049117"/>
    </source>
</evidence>
<evidence type="ECO:0000259" key="13">
    <source>
        <dbReference type="PROSITE" id="PS50195"/>
    </source>
</evidence>
<dbReference type="PROSITE" id="PS51419">
    <property type="entry name" value="RAB"/>
    <property type="match status" value="1"/>
</dbReference>
<dbReference type="GO" id="GO:0046872">
    <property type="term" value="F:metal ion binding"/>
    <property type="evidence" value="ECO:0007669"/>
    <property type="project" value="UniProtKB-KW"/>
</dbReference>
<evidence type="ECO:0000256" key="6">
    <source>
        <dbReference type="ARBA" id="ARBA00023134"/>
    </source>
</evidence>
<dbReference type="GO" id="GO:0016020">
    <property type="term" value="C:membrane"/>
    <property type="evidence" value="ECO:0007669"/>
    <property type="project" value="InterPro"/>
</dbReference>
<comment type="catalytic activity">
    <reaction evidence="12">
        <text>GTP + H2O = GDP + phosphate + H(+)</text>
        <dbReference type="Rhea" id="RHEA:19669"/>
        <dbReference type="ChEBI" id="CHEBI:15377"/>
        <dbReference type="ChEBI" id="CHEBI:15378"/>
        <dbReference type="ChEBI" id="CHEBI:37565"/>
        <dbReference type="ChEBI" id="CHEBI:43474"/>
        <dbReference type="ChEBI" id="CHEBI:58189"/>
    </reaction>
    <physiologicalReaction direction="left-to-right" evidence="12">
        <dbReference type="Rhea" id="RHEA:19670"/>
    </physiologicalReaction>
</comment>
<dbReference type="InterPro" id="IPR036871">
    <property type="entry name" value="PX_dom_sf"/>
</dbReference>
<evidence type="ECO:0000256" key="3">
    <source>
        <dbReference type="ARBA" id="ARBA00022741"/>
    </source>
</evidence>
<dbReference type="PANTHER" id="PTHR24070">
    <property type="entry name" value="RAS, DI-RAS, AND RHEB FAMILY MEMBERS OF SMALL GTPASE SUPERFAMILY"/>
    <property type="match status" value="1"/>
</dbReference>
<evidence type="ECO:0000256" key="4">
    <source>
        <dbReference type="ARBA" id="ARBA00022801"/>
    </source>
</evidence>
<dbReference type="Pfam" id="PF00071">
    <property type="entry name" value="Ras"/>
    <property type="match status" value="1"/>
</dbReference>
<dbReference type="InterPro" id="IPR001683">
    <property type="entry name" value="PX_dom"/>
</dbReference>
<keyword evidence="5" id="KW-0460">Magnesium</keyword>
<evidence type="ECO:0000256" key="11">
    <source>
        <dbReference type="ARBA" id="ARBA00046278"/>
    </source>
</evidence>
<dbReference type="PROSITE" id="PS51421">
    <property type="entry name" value="RAS"/>
    <property type="match status" value="1"/>
</dbReference>
<dbReference type="EMBL" id="HBIB01007717">
    <property type="protein sequence ID" value="CAE0242633.1"/>
    <property type="molecule type" value="Transcribed_RNA"/>
</dbReference>
<keyword evidence="7" id="KW-0472">Membrane</keyword>
<dbReference type="SMART" id="SM00312">
    <property type="entry name" value="PX"/>
    <property type="match status" value="1"/>
</dbReference>
<sequence>MRRRDPERLTTLRITRTQLVKQEGGKGHIAYEILCAEGHQQWSTLKRYSELKELDGQIQRAFPSSSMPFPPKRLFGNMKEAFVKERSEALQAYFDGIIADEKMAGTEFVRSFFRRAEARPQGQGGGSATATPTVDGSKLKRNRKVALLGFASVGKSAIAVQFAEEHFAEPYNPTIENTFHKTIKHKGIEYAFDVVDTAGQEEMSQFPSRHCIGVHAYVLVYSVSSRRSFDMIPVINTKLLNATGNDQAVRILVGNKTDLVLDRKVTTEEGEAMAAKYNMKFLECSAKYNEHIWDIFKSILAELDKTENPDQSDAGCSIM</sequence>
<dbReference type="InterPro" id="IPR001806">
    <property type="entry name" value="Small_GTPase"/>
</dbReference>
<keyword evidence="6" id="KW-0342">GTP-binding</keyword>
<dbReference type="PRINTS" id="PR00449">
    <property type="entry name" value="RASTRNSFRMNG"/>
</dbReference>
<dbReference type="InterPro" id="IPR027417">
    <property type="entry name" value="P-loop_NTPase"/>
</dbReference>
<name>A0A7S3G3W3_9EUKA</name>
<dbReference type="SMART" id="SM00173">
    <property type="entry name" value="RAS"/>
    <property type="match status" value="1"/>
</dbReference>
<comment type="similarity">
    <text evidence="10">Belongs to the small GTPase superfamily. Rheb family.</text>
</comment>
<dbReference type="SUPFAM" id="SSF64268">
    <property type="entry name" value="PX domain"/>
    <property type="match status" value="1"/>
</dbReference>
<keyword evidence="1" id="KW-0488">Methylation</keyword>
<dbReference type="GO" id="GO:0007165">
    <property type="term" value="P:signal transduction"/>
    <property type="evidence" value="ECO:0007669"/>
    <property type="project" value="InterPro"/>
</dbReference>
<gene>
    <name evidence="14" type="ORF">PBIL07802_LOCUS4798</name>
</gene>
<evidence type="ECO:0000256" key="9">
    <source>
        <dbReference type="ARBA" id="ARBA00023289"/>
    </source>
</evidence>
<dbReference type="NCBIfam" id="TIGR00231">
    <property type="entry name" value="small_GTP"/>
    <property type="match status" value="1"/>
</dbReference>
<dbReference type="InterPro" id="IPR005225">
    <property type="entry name" value="Small_GTP-bd"/>
</dbReference>
<organism evidence="14">
    <name type="scientific">Palpitomonas bilix</name>
    <dbReference type="NCBI Taxonomy" id="652834"/>
    <lineage>
        <taxon>Eukaryota</taxon>
        <taxon>Eukaryota incertae sedis</taxon>
    </lineage>
</organism>
<dbReference type="GO" id="GO:0003924">
    <property type="term" value="F:GTPase activity"/>
    <property type="evidence" value="ECO:0007669"/>
    <property type="project" value="InterPro"/>
</dbReference>
<evidence type="ECO:0000256" key="5">
    <source>
        <dbReference type="ARBA" id="ARBA00022842"/>
    </source>
</evidence>
<evidence type="ECO:0000256" key="10">
    <source>
        <dbReference type="ARBA" id="ARBA00037969"/>
    </source>
</evidence>
<evidence type="ECO:0000313" key="14">
    <source>
        <dbReference type="EMBL" id="CAE0242633.1"/>
    </source>
</evidence>
<dbReference type="FunFam" id="3.40.50.300:FF:000273">
    <property type="entry name" value="GTP-binding protein Rheb homolog"/>
    <property type="match status" value="1"/>
</dbReference>
<proteinExistence type="inferred from homology"/>
<dbReference type="InterPro" id="IPR020849">
    <property type="entry name" value="Small_GTPase_Ras-type"/>
</dbReference>
<evidence type="ECO:0000256" key="2">
    <source>
        <dbReference type="ARBA" id="ARBA00022723"/>
    </source>
</evidence>
<keyword evidence="2" id="KW-0479">Metal-binding</keyword>
<dbReference type="Pfam" id="PF00787">
    <property type="entry name" value="PX"/>
    <property type="match status" value="1"/>
</dbReference>
<keyword evidence="3" id="KW-0547">Nucleotide-binding</keyword>
<dbReference type="AlphaFoldDB" id="A0A7S3G3W3"/>
<keyword evidence="9" id="KW-0636">Prenylation</keyword>